<dbReference type="InterPro" id="IPR036873">
    <property type="entry name" value="Rhodanese-like_dom_sf"/>
</dbReference>
<dbReference type="EMBL" id="JAPCXC010000004">
    <property type="protein sequence ID" value="KAJ1613001.1"/>
    <property type="molecule type" value="Genomic_DNA"/>
</dbReference>
<dbReference type="Gene3D" id="3.40.250.10">
    <property type="entry name" value="Rhodanese-like domain"/>
    <property type="match status" value="1"/>
</dbReference>
<dbReference type="AlphaFoldDB" id="A0A9D5DJ82"/>
<dbReference type="Proteomes" id="UP001067231">
    <property type="component" value="Unassembled WGS sequence"/>
</dbReference>
<organism evidence="1">
    <name type="scientific">Cryptosporidium canis</name>
    <dbReference type="NCBI Taxonomy" id="195482"/>
    <lineage>
        <taxon>Eukaryota</taxon>
        <taxon>Sar</taxon>
        <taxon>Alveolata</taxon>
        <taxon>Apicomplexa</taxon>
        <taxon>Conoidasida</taxon>
        <taxon>Coccidia</taxon>
        <taxon>Eucoccidiorida</taxon>
        <taxon>Eimeriorina</taxon>
        <taxon>Cryptosporidiidae</taxon>
        <taxon>Cryptosporidium</taxon>
    </lineage>
</organism>
<gene>
    <name evidence="1" type="ORF">OJ253_386</name>
</gene>
<comment type="caution">
    <text evidence="1">The sequence shown here is derived from an EMBL/GenBank/DDBJ whole genome shotgun (WGS) entry which is preliminary data.</text>
</comment>
<reference evidence="1" key="1">
    <citation type="submission" date="2022-10" db="EMBL/GenBank/DDBJ databases">
        <title>Adaptive evolution leads to modifications in subtelomeric GC content in a zoonotic Cryptosporidium species.</title>
        <authorList>
            <person name="Li J."/>
            <person name="Feng Y."/>
            <person name="Xiao L."/>
        </authorList>
    </citation>
    <scope>NUCLEOTIDE SEQUENCE</scope>
    <source>
        <strain evidence="1">33844</strain>
    </source>
</reference>
<proteinExistence type="predicted"/>
<accession>A0A9D5DJ82</accession>
<sequence length="376" mass="42671">MENQRVIEYNKLLNESRNVSELIRKGEELDCKHISNKKLFNICQLLLCKNLKEIERNSAPLLDSELVVICDLRTKNQVVKSRTRINGSIECNSLERVRKIFPEVNSRKVGEFVGMNRKHLVVYDSEGKLTSAGDLETSQRQVLEYLRRCVHSVKSIYLLKEGYSSFHLEFPFVCCGIYSECISSIKSLSSIPQSLKSKIIASMEYPLVISWGSLYRIYLGNVLQGCHPQILKSLGIKTILDVTPNKIKPGSSHGARIIHIGSPEPDPLDESYLIYSNLPIEEVLKAFKELEKNHPNHEDIFPILIVTTRITNETVSLASALVSYLRKWQITATLIFTLNQIGLDNNIISPTENEEIFKQLHPTNSQIAQMISSDLS</sequence>
<name>A0A9D5DJ82_9CRYT</name>
<evidence type="ECO:0000313" key="1">
    <source>
        <dbReference type="EMBL" id="KAJ1613001.1"/>
    </source>
</evidence>
<dbReference type="OrthoDB" id="336906at2759"/>
<protein>
    <submittedName>
        <fullName evidence="1">Dual specificity phosphatase</fullName>
    </submittedName>
</protein>